<comment type="caution">
    <text evidence="1">The sequence shown here is derived from an EMBL/GenBank/DDBJ whole genome shotgun (WGS) entry which is preliminary data.</text>
</comment>
<dbReference type="Gene3D" id="1.10.510.10">
    <property type="entry name" value="Transferase(Phosphotransferase) domain 1"/>
    <property type="match status" value="1"/>
</dbReference>
<dbReference type="OrthoDB" id="4062651at2759"/>
<reference evidence="1" key="2">
    <citation type="journal article" date="2023" name="IMA Fungus">
        <title>Comparative genomic study of the Penicillium genus elucidates a diverse pangenome and 15 lateral gene transfer events.</title>
        <authorList>
            <person name="Petersen C."/>
            <person name="Sorensen T."/>
            <person name="Nielsen M.R."/>
            <person name="Sondergaard T.E."/>
            <person name="Sorensen J.L."/>
            <person name="Fitzpatrick D.A."/>
            <person name="Frisvad J.C."/>
            <person name="Nielsen K.L."/>
        </authorList>
    </citation>
    <scope>NUCLEOTIDE SEQUENCE</scope>
    <source>
        <strain evidence="1">IBT 29677</strain>
    </source>
</reference>
<sequence length="383" mass="43664">MGTIGCIHAVSGVRSRLKLEEWWQSLLKIRRIPWGGTFDGVKADWKSASQHSIARLYAVCGASFAFSEDKTIAISQVISEQSQSDLQLFTTINTSERAHPEESHPLRHGSIRRQKAKFTYKLNLESLWNQPKAMLKFMNNIAQAVAFLEPLNIAHGDLRPESIVLDRDQLKLSDFDSGYLGPRTETFALGSLFYLINYGFEVYGDRCLTEDPYDHGPKVVDLLQSREFPGLDDNPLIDDVINKCWHNEYSTVSQLAMQTQLLMRKGTDVAETGESRKGKGREVVAILEPSFINQFFVSMNRIFRAVFSGIGSWWMLLSHYIMKSKGNERNDVHVEQGTSEVDMVRKREICQDLEKRGLLELLLSGEPEQIGFSFDWYRHSLSC</sequence>
<evidence type="ECO:0008006" key="3">
    <source>
        <dbReference type="Google" id="ProtNLM"/>
    </source>
</evidence>
<keyword evidence="2" id="KW-1185">Reference proteome</keyword>
<dbReference type="AlphaFoldDB" id="A0A9W9RZW6"/>
<proteinExistence type="predicted"/>
<accession>A0A9W9RZW6</accession>
<dbReference type="GeneID" id="81377665"/>
<gene>
    <name evidence="1" type="ORF">N7509_014048</name>
</gene>
<dbReference type="RefSeq" id="XP_056480674.1">
    <property type="nucleotide sequence ID" value="XM_056638685.1"/>
</dbReference>
<name>A0A9W9RZW6_9EURO</name>
<evidence type="ECO:0000313" key="1">
    <source>
        <dbReference type="EMBL" id="KAJ5369436.1"/>
    </source>
</evidence>
<dbReference type="Proteomes" id="UP001147747">
    <property type="component" value="Unassembled WGS sequence"/>
</dbReference>
<reference evidence="1" key="1">
    <citation type="submission" date="2022-12" db="EMBL/GenBank/DDBJ databases">
        <authorList>
            <person name="Petersen C."/>
        </authorList>
    </citation>
    <scope>NUCLEOTIDE SEQUENCE</scope>
    <source>
        <strain evidence="1">IBT 29677</strain>
    </source>
</reference>
<evidence type="ECO:0000313" key="2">
    <source>
        <dbReference type="Proteomes" id="UP001147747"/>
    </source>
</evidence>
<protein>
    <recommendedName>
        <fullName evidence="3">Protein kinase domain-containing protein</fullName>
    </recommendedName>
</protein>
<dbReference type="EMBL" id="JAPZBU010000013">
    <property type="protein sequence ID" value="KAJ5369436.1"/>
    <property type="molecule type" value="Genomic_DNA"/>
</dbReference>
<organism evidence="1 2">
    <name type="scientific">Penicillium cosmopolitanum</name>
    <dbReference type="NCBI Taxonomy" id="1131564"/>
    <lineage>
        <taxon>Eukaryota</taxon>
        <taxon>Fungi</taxon>
        <taxon>Dikarya</taxon>
        <taxon>Ascomycota</taxon>
        <taxon>Pezizomycotina</taxon>
        <taxon>Eurotiomycetes</taxon>
        <taxon>Eurotiomycetidae</taxon>
        <taxon>Eurotiales</taxon>
        <taxon>Aspergillaceae</taxon>
        <taxon>Penicillium</taxon>
    </lineage>
</organism>
<dbReference type="SUPFAM" id="SSF56112">
    <property type="entry name" value="Protein kinase-like (PK-like)"/>
    <property type="match status" value="1"/>
</dbReference>
<dbReference type="InterPro" id="IPR011009">
    <property type="entry name" value="Kinase-like_dom_sf"/>
</dbReference>